<feature type="compositionally biased region" description="Polar residues" evidence="1">
    <location>
        <begin position="1"/>
        <end position="15"/>
    </location>
</feature>
<feature type="region of interest" description="Disordered" evidence="1">
    <location>
        <begin position="1"/>
        <end position="45"/>
    </location>
</feature>
<gene>
    <name evidence="2" type="ORF">MHIP_10730</name>
</gene>
<dbReference type="AlphaFoldDB" id="A0A7I9ZHU5"/>
<organism evidence="2 3">
    <name type="scientific">Mycolicibacterium hippocampi</name>
    <dbReference type="NCBI Taxonomy" id="659824"/>
    <lineage>
        <taxon>Bacteria</taxon>
        <taxon>Bacillati</taxon>
        <taxon>Actinomycetota</taxon>
        <taxon>Actinomycetes</taxon>
        <taxon>Mycobacteriales</taxon>
        <taxon>Mycobacteriaceae</taxon>
        <taxon>Mycolicibacterium</taxon>
    </lineage>
</organism>
<evidence type="ECO:0000256" key="1">
    <source>
        <dbReference type="SAM" id="MobiDB-lite"/>
    </source>
</evidence>
<evidence type="ECO:0000313" key="2">
    <source>
        <dbReference type="EMBL" id="GFH00590.1"/>
    </source>
</evidence>
<sequence length="310" mass="33326">MLLTRDGSNGSNSPIASPPPSESVNTSDIASADDRGPVGIITEDPTCAAWEPVARTLSEKQQNGWAKRDPTIPSSDWTPQQRSQYEEVGRAMINAADQTVALAKLTPHRVMRELYEQSIAYWRAYSDSLATYTSAHDSIALVANSTSGAIVWICAAITYGSAAARSPLVSPGVPPISVARAGDPAEPRRFMEQPSNVCNEWASTSERFNADTDRWAEAVDPNLPASQWSTEQEDLFTSITAILQTNAGQLQNLGAISQNPTLNDFASLAAQYQRAYVQAIPSYTPADNYLNSTASELVVAVEQACQAAKG</sequence>
<comment type="caution">
    <text evidence="2">The sequence shown here is derived from an EMBL/GenBank/DDBJ whole genome shotgun (WGS) entry which is preliminary data.</text>
</comment>
<dbReference type="Proteomes" id="UP000465304">
    <property type="component" value="Unassembled WGS sequence"/>
</dbReference>
<reference evidence="2 3" key="1">
    <citation type="journal article" date="2019" name="Emerg. Microbes Infect.">
        <title>Comprehensive subspecies identification of 175 nontuberculous mycobacteria species based on 7547 genomic profiles.</title>
        <authorList>
            <person name="Matsumoto Y."/>
            <person name="Kinjo T."/>
            <person name="Motooka D."/>
            <person name="Nabeya D."/>
            <person name="Jung N."/>
            <person name="Uechi K."/>
            <person name="Horii T."/>
            <person name="Iida T."/>
            <person name="Fujita J."/>
            <person name="Nakamura S."/>
        </authorList>
    </citation>
    <scope>NUCLEOTIDE SEQUENCE [LARGE SCALE GENOMIC DNA]</scope>
    <source>
        <strain evidence="2 3">JCM 30996</strain>
    </source>
</reference>
<feature type="region of interest" description="Disordered" evidence="1">
    <location>
        <begin position="58"/>
        <end position="81"/>
    </location>
</feature>
<dbReference type="RefSeq" id="WP_264065063.1">
    <property type="nucleotide sequence ID" value="NZ_JACKSE010000380.1"/>
</dbReference>
<proteinExistence type="predicted"/>
<dbReference type="EMBL" id="BLLB01000002">
    <property type="protein sequence ID" value="GFH00590.1"/>
    <property type="molecule type" value="Genomic_DNA"/>
</dbReference>
<keyword evidence="3" id="KW-1185">Reference proteome</keyword>
<accession>A0A7I9ZHU5</accession>
<protein>
    <submittedName>
        <fullName evidence="2">Uncharacterized protein</fullName>
    </submittedName>
</protein>
<name>A0A7I9ZHU5_9MYCO</name>
<evidence type="ECO:0000313" key="3">
    <source>
        <dbReference type="Proteomes" id="UP000465304"/>
    </source>
</evidence>
<feature type="compositionally biased region" description="Polar residues" evidence="1">
    <location>
        <begin position="72"/>
        <end position="81"/>
    </location>
</feature>